<keyword evidence="3" id="KW-1185">Reference proteome</keyword>
<name>A0A8X7CE87_9ARAC</name>
<dbReference type="Proteomes" id="UP000886998">
    <property type="component" value="Unassembled WGS sequence"/>
</dbReference>
<dbReference type="AlphaFoldDB" id="A0A8X7CE87"/>
<feature type="transmembrane region" description="Helical" evidence="1">
    <location>
        <begin position="123"/>
        <end position="141"/>
    </location>
</feature>
<gene>
    <name evidence="2" type="ORF">TNIN_233341</name>
</gene>
<keyword evidence="1" id="KW-0812">Transmembrane</keyword>
<sequence>MTYFVSGLPISAPDGSRAECTAGRQMCEWRPFLHWSRTVHKWVSGHCLSCLNAWKGSRGQWRFENRPHLYWPFWNSKEFTKPHFLIILLIEFGPEVFSVVLLYNSFDTIKRNCIVRGLKEFSLLLLQAIGIFISINTTVRWKSLHGNVYMVLK</sequence>
<feature type="transmembrane region" description="Helical" evidence="1">
    <location>
        <begin position="83"/>
        <end position="103"/>
    </location>
</feature>
<keyword evidence="1" id="KW-1133">Transmembrane helix</keyword>
<organism evidence="2 3">
    <name type="scientific">Trichonephila inaurata madagascariensis</name>
    <dbReference type="NCBI Taxonomy" id="2747483"/>
    <lineage>
        <taxon>Eukaryota</taxon>
        <taxon>Metazoa</taxon>
        <taxon>Ecdysozoa</taxon>
        <taxon>Arthropoda</taxon>
        <taxon>Chelicerata</taxon>
        <taxon>Arachnida</taxon>
        <taxon>Araneae</taxon>
        <taxon>Araneomorphae</taxon>
        <taxon>Entelegynae</taxon>
        <taxon>Araneoidea</taxon>
        <taxon>Nephilidae</taxon>
        <taxon>Trichonephila</taxon>
        <taxon>Trichonephila inaurata</taxon>
    </lineage>
</organism>
<dbReference type="EMBL" id="BMAV01015794">
    <property type="protein sequence ID" value="GFY65988.1"/>
    <property type="molecule type" value="Genomic_DNA"/>
</dbReference>
<keyword evidence="1" id="KW-0472">Membrane</keyword>
<protein>
    <submittedName>
        <fullName evidence="2">Uncharacterized protein</fullName>
    </submittedName>
</protein>
<comment type="caution">
    <text evidence="2">The sequence shown here is derived from an EMBL/GenBank/DDBJ whole genome shotgun (WGS) entry which is preliminary data.</text>
</comment>
<evidence type="ECO:0000256" key="1">
    <source>
        <dbReference type="SAM" id="Phobius"/>
    </source>
</evidence>
<accession>A0A8X7CE87</accession>
<reference evidence="2" key="1">
    <citation type="submission" date="2020-08" db="EMBL/GenBank/DDBJ databases">
        <title>Multicomponent nature underlies the extraordinary mechanical properties of spider dragline silk.</title>
        <authorList>
            <person name="Kono N."/>
            <person name="Nakamura H."/>
            <person name="Mori M."/>
            <person name="Yoshida Y."/>
            <person name="Ohtoshi R."/>
            <person name="Malay A.D."/>
            <person name="Moran D.A.P."/>
            <person name="Tomita M."/>
            <person name="Numata K."/>
            <person name="Arakawa K."/>
        </authorList>
    </citation>
    <scope>NUCLEOTIDE SEQUENCE</scope>
</reference>
<proteinExistence type="predicted"/>
<evidence type="ECO:0000313" key="2">
    <source>
        <dbReference type="EMBL" id="GFY65988.1"/>
    </source>
</evidence>
<evidence type="ECO:0000313" key="3">
    <source>
        <dbReference type="Proteomes" id="UP000886998"/>
    </source>
</evidence>